<keyword evidence="4" id="KW-1185">Reference proteome</keyword>
<gene>
    <name evidence="3" type="ORF">J2Z69_003015</name>
</gene>
<feature type="region of interest" description="Disordered" evidence="1">
    <location>
        <begin position="45"/>
        <end position="71"/>
    </location>
</feature>
<dbReference type="PANTHER" id="PTHR33877:SF2">
    <property type="entry name" value="OS07G0170200 PROTEIN"/>
    <property type="match status" value="1"/>
</dbReference>
<feature type="region of interest" description="Disordered" evidence="1">
    <location>
        <begin position="1"/>
        <end position="25"/>
    </location>
</feature>
<evidence type="ECO:0000259" key="2">
    <source>
        <dbReference type="SMART" id="SM00507"/>
    </source>
</evidence>
<dbReference type="PANTHER" id="PTHR33877">
    <property type="entry name" value="SLL1193 PROTEIN"/>
    <property type="match status" value="1"/>
</dbReference>
<evidence type="ECO:0000313" key="3">
    <source>
        <dbReference type="EMBL" id="MBP2001959.1"/>
    </source>
</evidence>
<dbReference type="Gene3D" id="1.10.30.50">
    <property type="match status" value="1"/>
</dbReference>
<proteinExistence type="predicted"/>
<dbReference type="RefSeq" id="WP_245339315.1">
    <property type="nucleotide sequence ID" value="NZ_JAGGLD010000005.1"/>
</dbReference>
<dbReference type="InterPro" id="IPR003615">
    <property type="entry name" value="HNH_nuc"/>
</dbReference>
<reference evidence="3 4" key="1">
    <citation type="submission" date="2021-03" db="EMBL/GenBank/DDBJ databases">
        <title>Genomic Encyclopedia of Type Strains, Phase IV (KMG-IV): sequencing the most valuable type-strain genomes for metagenomic binning, comparative biology and taxonomic classification.</title>
        <authorList>
            <person name="Goeker M."/>
        </authorList>
    </citation>
    <scope>NUCLEOTIDE SEQUENCE [LARGE SCALE GENOMIC DNA]</scope>
    <source>
        <strain evidence="3 4">DSM 26806</strain>
    </source>
</reference>
<accession>A0ABS4JMX3</accession>
<evidence type="ECO:0000313" key="4">
    <source>
        <dbReference type="Proteomes" id="UP001519288"/>
    </source>
</evidence>
<protein>
    <recommendedName>
        <fullName evidence="2">HNH nuclease domain-containing protein</fullName>
    </recommendedName>
</protein>
<dbReference type="InterPro" id="IPR002711">
    <property type="entry name" value="HNH"/>
</dbReference>
<dbReference type="SMART" id="SM00507">
    <property type="entry name" value="HNHc"/>
    <property type="match status" value="1"/>
</dbReference>
<dbReference type="InterPro" id="IPR052892">
    <property type="entry name" value="NA-targeting_endonuclease"/>
</dbReference>
<dbReference type="EMBL" id="JAGGLD010000005">
    <property type="protein sequence ID" value="MBP2001959.1"/>
    <property type="molecule type" value="Genomic_DNA"/>
</dbReference>
<name>A0ABS4JMX3_9BACL</name>
<organism evidence="3 4">
    <name type="scientific">Paenibacillus shirakamiensis</name>
    <dbReference type="NCBI Taxonomy" id="1265935"/>
    <lineage>
        <taxon>Bacteria</taxon>
        <taxon>Bacillati</taxon>
        <taxon>Bacillota</taxon>
        <taxon>Bacilli</taxon>
        <taxon>Bacillales</taxon>
        <taxon>Paenibacillaceae</taxon>
        <taxon>Paenibacillus</taxon>
    </lineage>
</organism>
<dbReference type="CDD" id="cd00085">
    <property type="entry name" value="HNHc"/>
    <property type="match status" value="1"/>
</dbReference>
<dbReference type="Pfam" id="PF01844">
    <property type="entry name" value="HNH"/>
    <property type="match status" value="1"/>
</dbReference>
<feature type="domain" description="HNH nuclease" evidence="2">
    <location>
        <begin position="120"/>
        <end position="169"/>
    </location>
</feature>
<sequence>MNKKRTDEATEPIMKSVHQVSSRGTSQGIAEMSCVVQEKFVSPHAQRRIYQHPPRNRTDPSDPGQLRPTRQGTIRMLGFTDQGRRWQQEIDPTLATILVEQHAAVVVNRHTIRRLFSNKDFKQFILSRDDHTCWFCGNFGDTIDHLHPRAKGGHTTPVNCVCACNVCNQIKADRDLHEFLREIDEMRSRTREGITNI</sequence>
<comment type="caution">
    <text evidence="3">The sequence shown here is derived from an EMBL/GenBank/DDBJ whole genome shotgun (WGS) entry which is preliminary data.</text>
</comment>
<dbReference type="Proteomes" id="UP001519288">
    <property type="component" value="Unassembled WGS sequence"/>
</dbReference>
<evidence type="ECO:0000256" key="1">
    <source>
        <dbReference type="SAM" id="MobiDB-lite"/>
    </source>
</evidence>